<evidence type="ECO:0000256" key="10">
    <source>
        <dbReference type="SAM" id="MobiDB-lite"/>
    </source>
</evidence>
<dbReference type="GO" id="GO:0008286">
    <property type="term" value="P:insulin receptor signaling pathway"/>
    <property type="evidence" value="ECO:0007669"/>
    <property type="project" value="InterPro"/>
</dbReference>
<evidence type="ECO:0000256" key="9">
    <source>
        <dbReference type="ARBA" id="ARBA00046145"/>
    </source>
</evidence>
<feature type="region of interest" description="Disordered" evidence="10">
    <location>
        <begin position="646"/>
        <end position="667"/>
    </location>
</feature>
<dbReference type="PROSITE" id="PS51064">
    <property type="entry name" value="IRS_PTB"/>
    <property type="match status" value="1"/>
</dbReference>
<dbReference type="SMART" id="SM00310">
    <property type="entry name" value="PTBI"/>
    <property type="match status" value="1"/>
</dbReference>
<sequence length="1744" mass="185506">MSSVKSSSSAGDSAWKELERQDGRAGEILKMGYLKKLKTMKKKFFVLRGESSQASARLEYYDSEKKWRSHHSPKRSIALKTCFNINRRTDTKHKNVIALYTKDDCFCLVLETEEELEEWLNSLLSLQHGEDVPDGEPPKPTFEHVWQVTVQKKGLGNSRHILGPYLLCLTDKTLSLVSKSQEEKTNRDTYEFGLMCIRRCGHSDCFFYMEVGRSACTGAGDLWMQTEDPNIAQNMHAAILSAMSNNSSKEDVVPRPRTRSSSAIEASKPISMIPRKTSHLGPMKTSSYYSTSEEASRAGAHLNFVPNRAQPAATYTEHPSMSPSTPEALHSQVCIGSLPGSYHCHHTHHRVAPLHHPPVPTPAVRPSQRRHSVSGSTAAGRERCDSLPSRARTTSEGHPQPPPHALPTPAPRGTHLAPGHCGAVRPHSMYTRGVSYSPPVGSSPVSPASGACSTDSTGSSLSIDDPSANAWTEEGMVELGRYSTSLTPDEPAIMEVEEYAQWPGPGSDGNADGNYMPMDRSQPSLSLPIQSAAAVNTVTAPHRKISPNLSSSGFKSGSPSQGSYMEMYSPCGSSPMENTGYMAMSPGGGGSVPSDATPRMQIYSRAASSANHSRGSSLAEDGYVPMGPTLTDDGYVDMDPMNPSHGHEHFHPSEMSPASSCSITSGTPSTDLRFSEYHLEKVSSYFTPSEEDETSSLDRPIPRAYSVGSRPENMKRPIRLENQGQVVDPVSRVRAFSVGSRAPLGGKSSALAGRSLAHDPVSGSRLLPSVMGATLTPPSHHILHSVMAPSVSVASSKKSSSAPLLSNSWSGSGTSSLRHGPHSSHSSVEPMDDLMEMDFTRASKSSGKNSSSKSAASRSKGDNTLPPHHSSPFSDKSAGTPSGYMDMSSRSVGSSKPHTPTCGPYLEMKPGLSEMVSASPPGSNVMSRSPKSSIHSGPYLEMKPGLPQETPLDNGDLRNQSIPITVPSKPVNTSISPKSHVGPYVEMKAGSAIQEVPRKTSISASPPTRYTVDTSAISMSSKPFTPEEVPYVPMKPVCITSESSLPFFTKPIPVPSAGPYLEMKPGSGGDQPQNLPPTTHRSSMTPTNVSPKSSSFNVGPYVDMSQPAFSASSQFARQAARKPASPIQEEYVDMSVKPVRKTSRQENAVAVVGSSVVNRTAPVDTPQPKKPPEGYMEMSWNRGNKSSSPKSSLEDYKSPPSSSQDDYMNMSFEGRGSLNKRKERRNSRKEKTRYSSQPIAIGGPPKDSGGKTSSASTSPVFSFMGRKCSTGTPPKIPGFLPLAGGGAAGSASTASPGSSPFSSLRRTRKVSTGSRRESGDASSGLTTPTGSTTIFPLSLNSPGSPMKPFPGTASASTTKPLLHSVPGSEAEPCHKCPVDATSGTVRISYSYPEMQLSTSSAASTPATPDSSSSSEQPTPVNAESVDDITKVDDSRNHDYVNYCPRKGLQSGTTSRDDDFGEYAVMRPVPVVRAGTNEPTRKISAPTFGGMNRRFNNVHQGIAGLTLSSPSLNSSKNVNAAHEVTPPITRKGSFNSPLPAASPLYKTHSKSVGGTNVETANGPKVITSEVSSSLSRQPSNASSSSKASCSSRESKTSRQLSRSSSGSSEVGRCLEASRSVEDKSDAQSTSESLSVKSEDSGTISPASSQTAVASRPPSVSSERELHYASLDLAPSGSEGEEGARSPRTLMTQGSLTESSNSSPSPNPALGSTGGANSGEAFTYAEIDFSRRERSRTSTSSKKVKQ</sequence>
<feature type="compositionally biased region" description="Low complexity" evidence="10">
    <location>
        <begin position="433"/>
        <end position="451"/>
    </location>
</feature>
<keyword evidence="7" id="KW-0896">Oogenesis</keyword>
<feature type="compositionally biased region" description="Low complexity" evidence="10">
    <location>
        <begin position="800"/>
        <end position="817"/>
    </location>
</feature>
<feature type="domain" description="PH" evidence="11">
    <location>
        <begin position="27"/>
        <end position="128"/>
    </location>
</feature>
<reference evidence="13 14" key="1">
    <citation type="submission" date="2024-03" db="EMBL/GenBank/DDBJ databases">
        <title>The genome assembly and annotation of the cricket Gryllus longicercus Weissman &amp; Gray.</title>
        <authorList>
            <person name="Szrajer S."/>
            <person name="Gray D."/>
            <person name="Ylla G."/>
        </authorList>
    </citation>
    <scope>NUCLEOTIDE SEQUENCE [LARGE SCALE GENOMIC DNA]</scope>
    <source>
        <strain evidence="13">DAG 2021-001</strain>
        <tissue evidence="13">Whole body minus gut</tissue>
    </source>
</reference>
<feature type="compositionally biased region" description="Polar residues" evidence="10">
    <location>
        <begin position="452"/>
        <end position="462"/>
    </location>
</feature>
<comment type="subunit">
    <text evidence="1">Bindings to phosphatidylinositol 3-kinase and SHP2.</text>
</comment>
<evidence type="ECO:0000259" key="12">
    <source>
        <dbReference type="PROSITE" id="PS51064"/>
    </source>
</evidence>
<feature type="region of interest" description="Disordered" evidence="10">
    <location>
        <begin position="1138"/>
        <end position="1359"/>
    </location>
</feature>
<accession>A0AAN9VTH6</accession>
<evidence type="ECO:0000256" key="6">
    <source>
        <dbReference type="ARBA" id="ARBA00022782"/>
    </source>
</evidence>
<dbReference type="CDD" id="cd01204">
    <property type="entry name" value="PTB_IRS"/>
    <property type="match status" value="1"/>
</dbReference>
<dbReference type="EMBL" id="JAZDUA010000110">
    <property type="protein sequence ID" value="KAK7867785.1"/>
    <property type="molecule type" value="Genomic_DNA"/>
</dbReference>
<gene>
    <name evidence="13" type="ORF">R5R35_001203</name>
</gene>
<dbReference type="PROSITE" id="PS50003">
    <property type="entry name" value="PH_DOMAIN"/>
    <property type="match status" value="1"/>
</dbReference>
<keyword evidence="14" id="KW-1185">Reference proteome</keyword>
<dbReference type="PANTHER" id="PTHR10614:SF13">
    <property type="entry name" value="INSULIN RECEPTOR SUBSTRATE 1"/>
    <property type="match status" value="1"/>
</dbReference>
<evidence type="ECO:0000313" key="14">
    <source>
        <dbReference type="Proteomes" id="UP001378592"/>
    </source>
</evidence>
<feature type="region of interest" description="Disordered" evidence="10">
    <location>
        <begin position="842"/>
        <end position="978"/>
    </location>
</feature>
<feature type="compositionally biased region" description="Low complexity" evidence="10">
    <location>
        <begin position="1570"/>
        <end position="1607"/>
    </location>
</feature>
<feature type="region of interest" description="Disordered" evidence="10">
    <location>
        <begin position="245"/>
        <end position="264"/>
    </location>
</feature>
<feature type="compositionally biased region" description="Low complexity" evidence="10">
    <location>
        <begin position="1322"/>
        <end position="1333"/>
    </location>
</feature>
<evidence type="ECO:0000256" key="8">
    <source>
        <dbReference type="ARBA" id="ARBA00033282"/>
    </source>
</evidence>
<evidence type="ECO:0000259" key="11">
    <source>
        <dbReference type="PROSITE" id="PS50003"/>
    </source>
</evidence>
<dbReference type="Pfam" id="PF00169">
    <property type="entry name" value="PH"/>
    <property type="match status" value="1"/>
</dbReference>
<dbReference type="InterPro" id="IPR002404">
    <property type="entry name" value="IRS_PTB"/>
</dbReference>
<dbReference type="GO" id="GO:0005158">
    <property type="term" value="F:insulin receptor binding"/>
    <property type="evidence" value="ECO:0007669"/>
    <property type="project" value="InterPro"/>
</dbReference>
<feature type="compositionally biased region" description="Polar residues" evidence="10">
    <location>
        <begin position="1687"/>
        <end position="1696"/>
    </location>
</feature>
<dbReference type="SMART" id="SM00233">
    <property type="entry name" value="PH"/>
    <property type="match status" value="1"/>
</dbReference>
<dbReference type="InterPro" id="IPR011993">
    <property type="entry name" value="PH-like_dom_sf"/>
</dbReference>
<keyword evidence="3" id="KW-0597">Phosphoprotein</keyword>
<dbReference type="GO" id="GO:0005886">
    <property type="term" value="C:plasma membrane"/>
    <property type="evidence" value="ECO:0007669"/>
    <property type="project" value="TreeGrafter"/>
</dbReference>
<keyword evidence="6" id="KW-0221">Differentiation</keyword>
<feature type="compositionally biased region" description="Polar residues" evidence="10">
    <location>
        <begin position="871"/>
        <end position="880"/>
    </location>
</feature>
<dbReference type="PRINTS" id="PR00628">
    <property type="entry name" value="INSULINRSI"/>
</dbReference>
<dbReference type="SUPFAM" id="SSF50729">
    <property type="entry name" value="PH domain-like"/>
    <property type="match status" value="2"/>
</dbReference>
<feature type="compositionally biased region" description="Low complexity" evidence="10">
    <location>
        <begin position="1397"/>
        <end position="1419"/>
    </location>
</feature>
<dbReference type="PANTHER" id="PTHR10614">
    <property type="entry name" value="INSULIN RECEPTOR SUBSTRATE"/>
    <property type="match status" value="1"/>
</dbReference>
<feature type="compositionally biased region" description="Basic residues" evidence="10">
    <location>
        <begin position="1218"/>
        <end position="1231"/>
    </location>
</feature>
<organism evidence="13 14">
    <name type="scientific">Gryllus longicercus</name>
    <dbReference type="NCBI Taxonomy" id="2509291"/>
    <lineage>
        <taxon>Eukaryota</taxon>
        <taxon>Metazoa</taxon>
        <taxon>Ecdysozoa</taxon>
        <taxon>Arthropoda</taxon>
        <taxon>Hexapoda</taxon>
        <taxon>Insecta</taxon>
        <taxon>Pterygota</taxon>
        <taxon>Neoptera</taxon>
        <taxon>Polyneoptera</taxon>
        <taxon>Orthoptera</taxon>
        <taxon>Ensifera</taxon>
        <taxon>Gryllidea</taxon>
        <taxon>Grylloidea</taxon>
        <taxon>Gryllidae</taxon>
        <taxon>Gryllinae</taxon>
        <taxon>Gryllus</taxon>
    </lineage>
</organism>
<evidence type="ECO:0000256" key="3">
    <source>
        <dbReference type="ARBA" id="ARBA00022553"/>
    </source>
</evidence>
<feature type="region of interest" description="Disordered" evidence="10">
    <location>
        <begin position="1396"/>
        <end position="1433"/>
    </location>
</feature>
<dbReference type="Proteomes" id="UP001378592">
    <property type="component" value="Unassembled WGS sequence"/>
</dbReference>
<feature type="compositionally biased region" description="Low complexity" evidence="10">
    <location>
        <begin position="1735"/>
        <end position="1744"/>
    </location>
</feature>
<feature type="compositionally biased region" description="Polar residues" evidence="10">
    <location>
        <begin position="888"/>
        <end position="898"/>
    </location>
</feature>
<evidence type="ECO:0000256" key="7">
    <source>
        <dbReference type="ARBA" id="ARBA00022943"/>
    </source>
</evidence>
<feature type="compositionally biased region" description="Polar residues" evidence="10">
    <location>
        <begin position="1625"/>
        <end position="1659"/>
    </location>
</feature>
<feature type="region of interest" description="Disordered" evidence="10">
    <location>
        <begin position="350"/>
        <end position="467"/>
    </location>
</feature>
<feature type="region of interest" description="Disordered" evidence="10">
    <location>
        <begin position="1526"/>
        <end position="1744"/>
    </location>
</feature>
<feature type="region of interest" description="Disordered" evidence="10">
    <location>
        <begin position="800"/>
        <end position="829"/>
    </location>
</feature>
<feature type="compositionally biased region" description="Polar residues" evidence="10">
    <location>
        <begin position="1549"/>
        <end position="1558"/>
    </location>
</feature>
<feature type="compositionally biased region" description="Polar residues" evidence="10">
    <location>
        <begin position="1250"/>
        <end position="1260"/>
    </location>
</feature>
<evidence type="ECO:0000313" key="13">
    <source>
        <dbReference type="EMBL" id="KAK7867785.1"/>
    </source>
</evidence>
<keyword evidence="5" id="KW-0677">Repeat</keyword>
<evidence type="ECO:0000256" key="1">
    <source>
        <dbReference type="ARBA" id="ARBA00011440"/>
    </source>
</evidence>
<dbReference type="GO" id="GO:0043548">
    <property type="term" value="F:phosphatidylinositol 3-kinase binding"/>
    <property type="evidence" value="ECO:0007669"/>
    <property type="project" value="TreeGrafter"/>
</dbReference>
<feature type="compositionally biased region" description="Polar residues" evidence="10">
    <location>
        <begin position="1334"/>
        <end position="1343"/>
    </location>
</feature>
<comment type="caution">
    <text evidence="13">The sequence shown here is derived from an EMBL/GenBank/DDBJ whole genome shotgun (WGS) entry which is preliminary data.</text>
</comment>
<name>A0AAN9VTH6_9ORTH</name>
<feature type="compositionally biased region" description="Pro residues" evidence="10">
    <location>
        <begin position="399"/>
        <end position="410"/>
    </location>
</feature>
<feature type="compositionally biased region" description="Low complexity" evidence="10">
    <location>
        <begin position="842"/>
        <end position="858"/>
    </location>
</feature>
<feature type="compositionally biased region" description="Low complexity" evidence="10">
    <location>
        <begin position="1289"/>
        <end position="1304"/>
    </location>
</feature>
<evidence type="ECO:0000256" key="5">
    <source>
        <dbReference type="ARBA" id="ARBA00022737"/>
    </source>
</evidence>
<feature type="region of interest" description="Disordered" evidence="10">
    <location>
        <begin position="1059"/>
        <end position="1098"/>
    </location>
</feature>
<dbReference type="InterPro" id="IPR039011">
    <property type="entry name" value="IRS"/>
</dbReference>
<feature type="compositionally biased region" description="Polar residues" evidence="10">
    <location>
        <begin position="1070"/>
        <end position="1097"/>
    </location>
</feature>
<dbReference type="SMART" id="SM01244">
    <property type="entry name" value="IRS"/>
    <property type="match status" value="1"/>
</dbReference>
<proteinExistence type="predicted"/>
<feature type="region of interest" description="Disordered" evidence="10">
    <location>
        <begin position="685"/>
        <end position="710"/>
    </location>
</feature>
<dbReference type="GO" id="GO:0005829">
    <property type="term" value="C:cytosol"/>
    <property type="evidence" value="ECO:0007669"/>
    <property type="project" value="TreeGrafter"/>
</dbReference>
<dbReference type="InterPro" id="IPR001849">
    <property type="entry name" value="PH_domain"/>
</dbReference>
<feature type="compositionally biased region" description="Polar residues" evidence="10">
    <location>
        <begin position="920"/>
        <end position="935"/>
    </location>
</feature>
<keyword evidence="4" id="KW-0341">Growth regulation</keyword>
<dbReference type="FunFam" id="2.30.29.30:FF:000441">
    <property type="entry name" value="Insulin receptor substrate 1"/>
    <property type="match status" value="1"/>
</dbReference>
<evidence type="ECO:0000256" key="4">
    <source>
        <dbReference type="ARBA" id="ARBA00022604"/>
    </source>
</evidence>
<feature type="domain" description="IRS-type PTB" evidence="12">
    <location>
        <begin position="142"/>
        <end position="250"/>
    </location>
</feature>
<dbReference type="Pfam" id="PF02174">
    <property type="entry name" value="IRS"/>
    <property type="match status" value="1"/>
</dbReference>
<comment type="function">
    <text evidence="9">Activates phosphatidylinositol 3-kinase when bound to the regulatory p85 subunit. May mediate the control of various cellular processes by insulin-like peptides. When phosphorylated by the insulin receptor binds specifically to various cellular proteins containing SH2 domains. Involved in control of cell proliferation, cell size, and body and organ growth throughout development. Also has a role in a signaling pathway controlling the physiological response required to endure periods of low nutrient conditions. Insulin/insulin-like growth factor (IGF) signaling pathway has a role in regulating aging and is necessary in the ovary for vitellogenic maturation.</text>
</comment>
<evidence type="ECO:0000256" key="2">
    <source>
        <dbReference type="ARBA" id="ARBA00015710"/>
    </source>
</evidence>
<dbReference type="Gene3D" id="2.30.29.30">
    <property type="entry name" value="Pleckstrin-homology domain (PH domain)/Phosphotyrosine-binding domain (PTB)"/>
    <property type="match status" value="2"/>
</dbReference>
<protein>
    <recommendedName>
        <fullName evidence="2">Insulin receptor substrate 1</fullName>
    </recommendedName>
    <alternativeName>
        <fullName evidence="8">Protein chico</fullName>
    </alternativeName>
</protein>
<feature type="compositionally biased region" description="Low complexity" evidence="10">
    <location>
        <begin position="1147"/>
        <end position="1158"/>
    </location>
</feature>
<feature type="compositionally biased region" description="Polar residues" evidence="10">
    <location>
        <begin position="656"/>
        <end position="667"/>
    </location>
</feature>
<feature type="compositionally biased region" description="Polar residues" evidence="10">
    <location>
        <begin position="1181"/>
        <end position="1191"/>
    </location>
</feature>